<evidence type="ECO:0000256" key="4">
    <source>
        <dbReference type="ARBA" id="ARBA00013229"/>
    </source>
</evidence>
<dbReference type="GO" id="GO:0042545">
    <property type="term" value="P:cell wall modification"/>
    <property type="evidence" value="ECO:0007669"/>
    <property type="project" value="InterPro"/>
</dbReference>
<evidence type="ECO:0000256" key="6">
    <source>
        <dbReference type="ARBA" id="ARBA00022801"/>
    </source>
</evidence>
<reference evidence="10" key="1">
    <citation type="submission" date="2025-08" db="UniProtKB">
        <authorList>
            <consortium name="RefSeq"/>
        </authorList>
    </citation>
    <scope>IDENTIFICATION</scope>
</reference>
<evidence type="ECO:0000256" key="7">
    <source>
        <dbReference type="ARBA" id="ARBA00023085"/>
    </source>
</evidence>
<keyword evidence="5" id="KW-0134">Cell wall</keyword>
<keyword evidence="7" id="KW-0063">Aspartyl esterase</keyword>
<dbReference type="PANTHER" id="PTHR31321:SF76">
    <property type="entry name" value="PECTINESTERASE 10-RELATED"/>
    <property type="match status" value="1"/>
</dbReference>
<dbReference type="SUPFAM" id="SSF51126">
    <property type="entry name" value="Pectin lyase-like"/>
    <property type="match status" value="1"/>
</dbReference>
<accession>A0AAJ6Y7Z4</accession>
<dbReference type="AlphaFoldDB" id="A0AAJ6Y7Z4"/>
<dbReference type="Gene3D" id="2.160.20.10">
    <property type="entry name" value="Single-stranded right-handed beta-helix, Pectin lyase-like"/>
    <property type="match status" value="1"/>
</dbReference>
<evidence type="ECO:0000259" key="8">
    <source>
        <dbReference type="Pfam" id="PF01095"/>
    </source>
</evidence>
<dbReference type="InterPro" id="IPR012334">
    <property type="entry name" value="Pectin_lyas_fold"/>
</dbReference>
<comment type="subcellular location">
    <subcellularLocation>
        <location evidence="1">Secreted</location>
        <location evidence="1">Cell wall</location>
    </subcellularLocation>
</comment>
<organism evidence="9 10">
    <name type="scientific">Populus euphratica</name>
    <name type="common">Euphrates poplar</name>
    <dbReference type="NCBI Taxonomy" id="75702"/>
    <lineage>
        <taxon>Eukaryota</taxon>
        <taxon>Viridiplantae</taxon>
        <taxon>Streptophyta</taxon>
        <taxon>Embryophyta</taxon>
        <taxon>Tracheophyta</taxon>
        <taxon>Spermatophyta</taxon>
        <taxon>Magnoliopsida</taxon>
        <taxon>eudicotyledons</taxon>
        <taxon>Gunneridae</taxon>
        <taxon>Pentapetalae</taxon>
        <taxon>rosids</taxon>
        <taxon>fabids</taxon>
        <taxon>Malpighiales</taxon>
        <taxon>Salicaceae</taxon>
        <taxon>Saliceae</taxon>
        <taxon>Populus</taxon>
    </lineage>
</organism>
<dbReference type="RefSeq" id="XP_011045656.1">
    <property type="nucleotide sequence ID" value="XM_011047354.1"/>
</dbReference>
<keyword evidence="6" id="KW-0378">Hydrolase</keyword>
<evidence type="ECO:0000313" key="10">
    <source>
        <dbReference type="RefSeq" id="XP_011045656.1"/>
    </source>
</evidence>
<proteinExistence type="inferred from homology"/>
<dbReference type="GO" id="GO:0030599">
    <property type="term" value="F:pectinesterase activity"/>
    <property type="evidence" value="ECO:0007669"/>
    <property type="project" value="UniProtKB-EC"/>
</dbReference>
<protein>
    <recommendedName>
        <fullName evidence="4">pectinesterase</fullName>
        <ecNumber evidence="4">3.1.1.11</ecNumber>
    </recommendedName>
</protein>
<comment type="similarity">
    <text evidence="3">Belongs to the pectinesterase family.</text>
</comment>
<dbReference type="GeneID" id="105140495"/>
<dbReference type="InterPro" id="IPR000070">
    <property type="entry name" value="Pectinesterase_cat"/>
</dbReference>
<evidence type="ECO:0000256" key="5">
    <source>
        <dbReference type="ARBA" id="ARBA00022512"/>
    </source>
</evidence>
<gene>
    <name evidence="10" type="primary">LOC105140495</name>
</gene>
<comment type="pathway">
    <text evidence="2">Glycan metabolism; pectin degradation; 2-dehydro-3-deoxy-D-gluconate from pectin: step 1/5.</text>
</comment>
<evidence type="ECO:0000256" key="1">
    <source>
        <dbReference type="ARBA" id="ARBA00004191"/>
    </source>
</evidence>
<keyword evidence="9" id="KW-1185">Reference proteome</keyword>
<evidence type="ECO:0000256" key="3">
    <source>
        <dbReference type="ARBA" id="ARBA00008891"/>
    </source>
</evidence>
<dbReference type="Pfam" id="PF01095">
    <property type="entry name" value="Pectinesterase"/>
    <property type="match status" value="1"/>
</dbReference>
<name>A0AAJ6Y7Z4_POPEU</name>
<keyword evidence="5" id="KW-0964">Secreted</keyword>
<dbReference type="GO" id="GO:0045490">
    <property type="term" value="P:pectin catabolic process"/>
    <property type="evidence" value="ECO:0007669"/>
    <property type="project" value="TreeGrafter"/>
</dbReference>
<dbReference type="PANTHER" id="PTHR31321">
    <property type="entry name" value="ACYL-COA THIOESTER HYDROLASE YBHC-RELATED"/>
    <property type="match status" value="1"/>
</dbReference>
<sequence length="98" mass="10643">MVTGDKTAFYQCGFAGVQYTLLDGGGRHYLKRCSIQGAVDFIFDCSIQALGGFIPAQARTNPNDAMCLGILQFSWVGHGEVILGSYSAWNFVGHEQAF</sequence>
<feature type="domain" description="Pectinesterase catalytic" evidence="8">
    <location>
        <begin position="2"/>
        <end position="46"/>
    </location>
</feature>
<dbReference type="KEGG" id="peu:105140495"/>
<dbReference type="InterPro" id="IPR011050">
    <property type="entry name" value="Pectin_lyase_fold/virulence"/>
</dbReference>
<dbReference type="EC" id="3.1.1.11" evidence="4"/>
<evidence type="ECO:0000256" key="2">
    <source>
        <dbReference type="ARBA" id="ARBA00005184"/>
    </source>
</evidence>
<evidence type="ECO:0000313" key="9">
    <source>
        <dbReference type="Proteomes" id="UP000694918"/>
    </source>
</evidence>
<dbReference type="Proteomes" id="UP000694918">
    <property type="component" value="Unplaced"/>
</dbReference>